<protein>
    <submittedName>
        <fullName evidence="1">Uncharacterized protein</fullName>
    </submittedName>
</protein>
<organism evidence="1 2">
    <name type="scientific">Phytophthora sojae (strain P6497)</name>
    <name type="common">Soybean stem and root rot agent</name>
    <name type="synonym">Phytophthora megasperma f. sp. glycines</name>
    <dbReference type="NCBI Taxonomy" id="1094619"/>
    <lineage>
        <taxon>Eukaryota</taxon>
        <taxon>Sar</taxon>
        <taxon>Stramenopiles</taxon>
        <taxon>Oomycota</taxon>
        <taxon>Peronosporomycetes</taxon>
        <taxon>Peronosporales</taxon>
        <taxon>Peronosporaceae</taxon>
        <taxon>Phytophthora</taxon>
    </lineage>
</organism>
<dbReference type="Proteomes" id="UP000002640">
    <property type="component" value="Unassembled WGS sequence"/>
</dbReference>
<dbReference type="KEGG" id="psoj:PHYSODRAFT_462516"/>
<reference evidence="1 2" key="1">
    <citation type="journal article" date="2006" name="Science">
        <title>Phytophthora genome sequences uncover evolutionary origins and mechanisms of pathogenesis.</title>
        <authorList>
            <person name="Tyler B.M."/>
            <person name="Tripathy S."/>
            <person name="Zhang X."/>
            <person name="Dehal P."/>
            <person name="Jiang R.H."/>
            <person name="Aerts A."/>
            <person name="Arredondo F.D."/>
            <person name="Baxter L."/>
            <person name="Bensasson D."/>
            <person name="Beynon J.L."/>
            <person name="Chapman J."/>
            <person name="Damasceno C.M."/>
            <person name="Dorrance A.E."/>
            <person name="Dou D."/>
            <person name="Dickerman A.W."/>
            <person name="Dubchak I.L."/>
            <person name="Garbelotto M."/>
            <person name="Gijzen M."/>
            <person name="Gordon S.G."/>
            <person name="Govers F."/>
            <person name="Grunwald N.J."/>
            <person name="Huang W."/>
            <person name="Ivors K.L."/>
            <person name="Jones R.W."/>
            <person name="Kamoun S."/>
            <person name="Krampis K."/>
            <person name="Lamour K.H."/>
            <person name="Lee M.K."/>
            <person name="McDonald W.H."/>
            <person name="Medina M."/>
            <person name="Meijer H.J."/>
            <person name="Nordberg E.K."/>
            <person name="Maclean D.J."/>
            <person name="Ospina-Giraldo M.D."/>
            <person name="Morris P.F."/>
            <person name="Phuntumart V."/>
            <person name="Putnam N.H."/>
            <person name="Rash S."/>
            <person name="Rose J.K."/>
            <person name="Sakihama Y."/>
            <person name="Salamov A.A."/>
            <person name="Savidor A."/>
            <person name="Scheuring C.F."/>
            <person name="Smith B.M."/>
            <person name="Sobral B.W."/>
            <person name="Terry A."/>
            <person name="Torto-Alalibo T.A."/>
            <person name="Win J."/>
            <person name="Xu Z."/>
            <person name="Zhang H."/>
            <person name="Grigoriev I.V."/>
            <person name="Rokhsar D.S."/>
            <person name="Boore J.L."/>
        </authorList>
    </citation>
    <scope>NUCLEOTIDE SEQUENCE [LARGE SCALE GENOMIC DNA]</scope>
    <source>
        <strain evidence="1 2">P6497</strain>
    </source>
</reference>
<gene>
    <name evidence="1" type="ORF">PHYSODRAFT_462516</name>
</gene>
<dbReference type="AlphaFoldDB" id="G4ZA23"/>
<sequence>WLKKAPADAKCAVAESLEMMLNKMVGNKPETNTVTLRYHSMMIPHFNGGAVDMRTQAALKRRKLDLDTLNVVHLSLKMLLAPQPQQRPKGGIVDEKVSGAKLLSYTKMLEEKQAKDEAK</sequence>
<dbReference type="GeneID" id="20653295"/>
<evidence type="ECO:0000313" key="1">
    <source>
        <dbReference type="EMBL" id="EGZ21162.1"/>
    </source>
</evidence>
<dbReference type="InParanoid" id="G4ZA23"/>
<feature type="non-terminal residue" evidence="1">
    <location>
        <position position="1"/>
    </location>
</feature>
<dbReference type="RefSeq" id="XP_009523879.1">
    <property type="nucleotide sequence ID" value="XM_009525584.1"/>
</dbReference>
<evidence type="ECO:0000313" key="2">
    <source>
        <dbReference type="Proteomes" id="UP000002640"/>
    </source>
</evidence>
<feature type="non-terminal residue" evidence="1">
    <location>
        <position position="119"/>
    </location>
</feature>
<proteinExistence type="predicted"/>
<keyword evidence="2" id="KW-1185">Reference proteome</keyword>
<name>G4ZA23_PHYSP</name>
<accession>G4ZA23</accession>
<dbReference type="EMBL" id="JH159153">
    <property type="protein sequence ID" value="EGZ21162.1"/>
    <property type="molecule type" value="Genomic_DNA"/>
</dbReference>